<feature type="region of interest" description="Disordered" evidence="1">
    <location>
        <begin position="1"/>
        <end position="21"/>
    </location>
</feature>
<name>A0ABT5BDE8_9BACT</name>
<comment type="caution">
    <text evidence="2">The sequence shown here is derived from an EMBL/GenBank/DDBJ whole genome shotgun (WGS) entry which is preliminary data.</text>
</comment>
<sequence length="90" mass="9802">MKALPQLRGVDEVGAERRVEDPELPVAHAVEDDEMIAVPVEDRARGQASDVLGADAQPASVDPEEARESLQFGQARRARSSLAARSQLRR</sequence>
<proteinExistence type="predicted"/>
<organism evidence="2 3">
    <name type="scientific">Nannocystis radixulma</name>
    <dbReference type="NCBI Taxonomy" id="2995305"/>
    <lineage>
        <taxon>Bacteria</taxon>
        <taxon>Pseudomonadati</taxon>
        <taxon>Myxococcota</taxon>
        <taxon>Polyangia</taxon>
        <taxon>Nannocystales</taxon>
        <taxon>Nannocystaceae</taxon>
        <taxon>Nannocystis</taxon>
    </lineage>
</organism>
<accession>A0ABT5BDE8</accession>
<feature type="compositionally biased region" description="Low complexity" evidence="1">
    <location>
        <begin position="80"/>
        <end position="90"/>
    </location>
</feature>
<keyword evidence="3" id="KW-1185">Reference proteome</keyword>
<dbReference type="EMBL" id="JAQNDN010000019">
    <property type="protein sequence ID" value="MDC0672151.1"/>
    <property type="molecule type" value="Genomic_DNA"/>
</dbReference>
<evidence type="ECO:0000256" key="1">
    <source>
        <dbReference type="SAM" id="MobiDB-lite"/>
    </source>
</evidence>
<protein>
    <submittedName>
        <fullName evidence="2">Uncharacterized protein</fullName>
    </submittedName>
</protein>
<gene>
    <name evidence="2" type="ORF">POL58_30670</name>
</gene>
<evidence type="ECO:0000313" key="3">
    <source>
        <dbReference type="Proteomes" id="UP001217838"/>
    </source>
</evidence>
<reference evidence="2 3" key="1">
    <citation type="submission" date="2022-11" db="EMBL/GenBank/DDBJ databases">
        <title>Minimal conservation of predation-associated metabolite biosynthetic gene clusters underscores biosynthetic potential of Myxococcota including descriptions for ten novel species: Archangium lansinium sp. nov., Myxococcus landrumus sp. nov., Nannocystis bai.</title>
        <authorList>
            <person name="Ahearne A."/>
            <person name="Stevens C."/>
            <person name="Dowd S."/>
        </authorList>
    </citation>
    <scope>NUCLEOTIDE SEQUENCE [LARGE SCALE GENOMIC DNA]</scope>
    <source>
        <strain evidence="2 3">NCELM</strain>
    </source>
</reference>
<feature type="region of interest" description="Disordered" evidence="1">
    <location>
        <begin position="42"/>
        <end position="90"/>
    </location>
</feature>
<evidence type="ECO:0000313" key="2">
    <source>
        <dbReference type="EMBL" id="MDC0672151.1"/>
    </source>
</evidence>
<feature type="compositionally biased region" description="Basic and acidic residues" evidence="1">
    <location>
        <begin position="9"/>
        <end position="21"/>
    </location>
</feature>
<dbReference type="Proteomes" id="UP001217838">
    <property type="component" value="Unassembled WGS sequence"/>
</dbReference>